<evidence type="ECO:0000259" key="9">
    <source>
        <dbReference type="Pfam" id="PF00662"/>
    </source>
</evidence>
<organism evidence="10 11">
    <name type="scientific">Thermoactinomyces daqus</name>
    <dbReference type="NCBI Taxonomy" id="1329516"/>
    <lineage>
        <taxon>Bacteria</taxon>
        <taxon>Bacillati</taxon>
        <taxon>Bacillota</taxon>
        <taxon>Bacilli</taxon>
        <taxon>Bacillales</taxon>
        <taxon>Thermoactinomycetaceae</taxon>
        <taxon>Thermoactinomyces</taxon>
    </lineage>
</organism>
<dbReference type="GO" id="GO:0008137">
    <property type="term" value="F:NADH dehydrogenase (ubiquinone) activity"/>
    <property type="evidence" value="ECO:0007669"/>
    <property type="project" value="InterPro"/>
</dbReference>
<accession>A0A7W1X840</accession>
<keyword evidence="5 7" id="KW-0472">Membrane</keyword>
<dbReference type="InterPro" id="IPR001750">
    <property type="entry name" value="ND/Mrp_TM"/>
</dbReference>
<feature type="transmembrane region" description="Helical" evidence="7">
    <location>
        <begin position="306"/>
        <end position="328"/>
    </location>
</feature>
<feature type="transmembrane region" description="Helical" evidence="7">
    <location>
        <begin position="373"/>
        <end position="392"/>
    </location>
</feature>
<evidence type="ECO:0000256" key="4">
    <source>
        <dbReference type="ARBA" id="ARBA00022989"/>
    </source>
</evidence>
<dbReference type="NCBIfam" id="TIGR01974">
    <property type="entry name" value="NDH_I_L"/>
    <property type="match status" value="1"/>
</dbReference>
<feature type="transmembrane region" description="Helical" evidence="7">
    <location>
        <begin position="171"/>
        <end position="189"/>
    </location>
</feature>
<feature type="transmembrane region" description="Helical" evidence="7">
    <location>
        <begin position="140"/>
        <end position="159"/>
    </location>
</feature>
<feature type="transmembrane region" description="Helical" evidence="7">
    <location>
        <begin position="448"/>
        <end position="469"/>
    </location>
</feature>
<feature type="transmembrane region" description="Helical" evidence="7">
    <location>
        <begin position="568"/>
        <end position="587"/>
    </location>
</feature>
<dbReference type="EMBL" id="JACEIP010000003">
    <property type="protein sequence ID" value="MBA4541825.1"/>
    <property type="molecule type" value="Genomic_DNA"/>
</dbReference>
<dbReference type="GO" id="GO:0015990">
    <property type="term" value="P:electron transport coupled proton transport"/>
    <property type="evidence" value="ECO:0007669"/>
    <property type="project" value="TreeGrafter"/>
</dbReference>
<feature type="transmembrane region" description="Helical" evidence="7">
    <location>
        <begin position="278"/>
        <end position="299"/>
    </location>
</feature>
<feature type="transmembrane region" description="Helical" evidence="7">
    <location>
        <begin position="86"/>
        <end position="104"/>
    </location>
</feature>
<dbReference type="Proteomes" id="UP000530514">
    <property type="component" value="Unassembled WGS sequence"/>
</dbReference>
<feature type="transmembrane region" description="Helical" evidence="7">
    <location>
        <begin position="209"/>
        <end position="227"/>
    </location>
</feature>
<dbReference type="InterPro" id="IPR003945">
    <property type="entry name" value="NU5C-like"/>
</dbReference>
<evidence type="ECO:0000313" key="11">
    <source>
        <dbReference type="Proteomes" id="UP000530514"/>
    </source>
</evidence>
<evidence type="ECO:0000256" key="6">
    <source>
        <dbReference type="RuleBase" id="RU000320"/>
    </source>
</evidence>
<dbReference type="GO" id="GO:0003954">
    <property type="term" value="F:NADH dehydrogenase activity"/>
    <property type="evidence" value="ECO:0007669"/>
    <property type="project" value="TreeGrafter"/>
</dbReference>
<dbReference type="GO" id="GO:0042773">
    <property type="term" value="P:ATP synthesis coupled electron transport"/>
    <property type="evidence" value="ECO:0007669"/>
    <property type="project" value="InterPro"/>
</dbReference>
<feature type="domain" description="NADH:quinone oxidoreductase/Mrp antiporter transmembrane" evidence="8">
    <location>
        <begin position="133"/>
        <end position="423"/>
    </location>
</feature>
<comment type="caution">
    <text evidence="10">The sequence shown here is derived from an EMBL/GenBank/DDBJ whole genome shotgun (WGS) entry which is preliminary data.</text>
</comment>
<evidence type="ECO:0000256" key="7">
    <source>
        <dbReference type="SAM" id="Phobius"/>
    </source>
</evidence>
<evidence type="ECO:0000259" key="8">
    <source>
        <dbReference type="Pfam" id="PF00361"/>
    </source>
</evidence>
<dbReference type="PRINTS" id="PR01434">
    <property type="entry name" value="NADHDHGNASE5"/>
</dbReference>
<dbReference type="InterPro" id="IPR001516">
    <property type="entry name" value="Proton_antipo_N"/>
</dbReference>
<dbReference type="RefSeq" id="WP_033100390.1">
    <property type="nucleotide sequence ID" value="NZ_JACEIP010000003.1"/>
</dbReference>
<evidence type="ECO:0000313" key="10">
    <source>
        <dbReference type="EMBL" id="MBA4541825.1"/>
    </source>
</evidence>
<dbReference type="PANTHER" id="PTHR42829:SF2">
    <property type="entry name" value="NADH-UBIQUINONE OXIDOREDUCTASE CHAIN 5"/>
    <property type="match status" value="1"/>
</dbReference>
<evidence type="ECO:0000256" key="1">
    <source>
        <dbReference type="ARBA" id="ARBA00004651"/>
    </source>
</evidence>
<dbReference type="NCBIfam" id="NF005141">
    <property type="entry name" value="PRK06590.1"/>
    <property type="match status" value="1"/>
</dbReference>
<dbReference type="PANTHER" id="PTHR42829">
    <property type="entry name" value="NADH-UBIQUINONE OXIDOREDUCTASE CHAIN 5"/>
    <property type="match status" value="1"/>
</dbReference>
<dbReference type="GO" id="GO:0005886">
    <property type="term" value="C:plasma membrane"/>
    <property type="evidence" value="ECO:0007669"/>
    <property type="project" value="UniProtKB-SubCell"/>
</dbReference>
<proteinExistence type="inferred from homology"/>
<feature type="transmembrane region" description="Helical" evidence="7">
    <location>
        <begin position="116"/>
        <end position="134"/>
    </location>
</feature>
<feature type="transmembrane region" description="Helical" evidence="7">
    <location>
        <begin position="6"/>
        <end position="23"/>
    </location>
</feature>
<feature type="transmembrane region" description="Helical" evidence="7">
    <location>
        <begin position="334"/>
        <end position="353"/>
    </location>
</feature>
<gene>
    <name evidence="10" type="primary">nuoL</name>
    <name evidence="10" type="ORF">H1164_02765</name>
</gene>
<dbReference type="Pfam" id="PF00662">
    <property type="entry name" value="Proton_antipo_N"/>
    <property type="match status" value="1"/>
</dbReference>
<keyword evidence="4 7" id="KW-1133">Transmembrane helix</keyword>
<comment type="subcellular location">
    <subcellularLocation>
        <location evidence="1">Cell membrane</location>
        <topology evidence="1">Multi-pass membrane protein</topology>
    </subcellularLocation>
    <subcellularLocation>
        <location evidence="6">Membrane</location>
        <topology evidence="6">Multi-pass membrane protein</topology>
    </subcellularLocation>
</comment>
<evidence type="ECO:0000256" key="5">
    <source>
        <dbReference type="ARBA" id="ARBA00023136"/>
    </source>
</evidence>
<dbReference type="AlphaFoldDB" id="A0A7W1X840"/>
<feature type="domain" description="NADH-Ubiquinone oxidoreductase (complex I) chain 5 N-terminal" evidence="9">
    <location>
        <begin position="67"/>
        <end position="117"/>
    </location>
</feature>
<dbReference type="PRINTS" id="PR01435">
    <property type="entry name" value="NPOXDRDTASE5"/>
</dbReference>
<evidence type="ECO:0000256" key="2">
    <source>
        <dbReference type="ARBA" id="ARBA00008483"/>
    </source>
</evidence>
<reference evidence="10 11" key="1">
    <citation type="submission" date="2020-07" db="EMBL/GenBank/DDBJ databases">
        <authorList>
            <person name="Feng H."/>
        </authorList>
    </citation>
    <scope>NUCLEOTIDE SEQUENCE [LARGE SCALE GENOMIC DNA]</scope>
    <source>
        <strain evidence="11">s-11</strain>
    </source>
</reference>
<dbReference type="Pfam" id="PF00361">
    <property type="entry name" value="Proton_antipo_M"/>
    <property type="match status" value="1"/>
</dbReference>
<keyword evidence="3 6" id="KW-0812">Transmembrane</keyword>
<protein>
    <submittedName>
        <fullName evidence="10">NADH-quinone oxidoreductase subunit L</fullName>
    </submittedName>
</protein>
<evidence type="ECO:0000256" key="3">
    <source>
        <dbReference type="ARBA" id="ARBA00022692"/>
    </source>
</evidence>
<comment type="similarity">
    <text evidence="2">Belongs to the CPA3 antiporters (TC 2.A.63) subunit A family.</text>
</comment>
<sequence>MSAQVALLIPLFPFLAFLLLIFGRRFWGEKAAAGIGIIATFASFAVTLPVLWGSLGKGQTITWSIPWFHLGEKAVFLSMRLEPVNVLMLVIVSGVSFLVHLYSYGYMRKDERFTVFYAYLTLFTFSMLGLVMSANLLQIYFFWELVGVCSFLLVGFWYFKPEAKEAARKAFVVTRIGDVGLFIAIALLYWHVGSFEVMDVKAAVLNGKLTPGIITLTAILIFVGAVGKSGQFPLHTWLPDAMEGPTPVSALIHAATMVAAGVYLVADLFFLFTASHQAMNVVAYVGGFTAIFAATIGVAQNDIKRVLAYSTVSQLGYMMLALGSTGYVAGMFHLMTHAFFKALLFLCAGAVIVSLHHEQDLRKMGGLWKTHRWLGYSFLIGCLAISGIPPFSGFFSKDEILESAYADGRTGLFIVGVLAAFFTAFYMFRLFFMVFAGQARGEKNREPVPRVMMVPILILAFMSIISGFFNTPGDRLAHWLTRTGTATISLEHAPVWISAVAIVVAAAGIFLAYAMYASERISPERVAKSVPWAYQVVYRKYYLDELYRAVLVWPLKGLGWILTGFDRFLIGGLVYLSAWIAQLVGRIGSRLQNGQAQTYVLISLIGFVILIVGLTAGRLFP</sequence>
<feature type="transmembrane region" description="Helical" evidence="7">
    <location>
        <begin position="546"/>
        <end position="562"/>
    </location>
</feature>
<dbReference type="OrthoDB" id="9807568at2"/>
<feature type="transmembrane region" description="Helical" evidence="7">
    <location>
        <begin position="248"/>
        <end position="272"/>
    </location>
</feature>
<name>A0A7W1X840_9BACL</name>
<feature type="transmembrane region" description="Helical" evidence="7">
    <location>
        <begin position="599"/>
        <end position="620"/>
    </location>
</feature>
<keyword evidence="11" id="KW-1185">Reference proteome</keyword>
<feature type="transmembrane region" description="Helical" evidence="7">
    <location>
        <begin position="495"/>
        <end position="516"/>
    </location>
</feature>
<feature type="transmembrane region" description="Helical" evidence="7">
    <location>
        <begin position="35"/>
        <end position="55"/>
    </location>
</feature>
<dbReference type="Gene3D" id="1.20.5.2700">
    <property type="match status" value="1"/>
</dbReference>
<dbReference type="InterPro" id="IPR018393">
    <property type="entry name" value="NADHpl_OxRdtase_5_subgr"/>
</dbReference>
<feature type="transmembrane region" description="Helical" evidence="7">
    <location>
        <begin position="412"/>
        <end position="436"/>
    </location>
</feature>